<gene>
    <name evidence="3" type="ORF">GCM10011573_35800</name>
</gene>
<dbReference type="InterPro" id="IPR010982">
    <property type="entry name" value="Lambda_DNA-bd_dom_sf"/>
</dbReference>
<keyword evidence="1" id="KW-0238">DNA-binding</keyword>
<dbReference type="CDD" id="cd00093">
    <property type="entry name" value="HTH_XRE"/>
    <property type="match status" value="1"/>
</dbReference>
<reference evidence="4" key="1">
    <citation type="journal article" date="2019" name="Int. J. Syst. Evol. Microbiol.">
        <title>The Global Catalogue of Microorganisms (GCM) 10K type strain sequencing project: providing services to taxonomists for standard genome sequencing and annotation.</title>
        <authorList>
            <consortium name="The Broad Institute Genomics Platform"/>
            <consortium name="The Broad Institute Genome Sequencing Center for Infectious Disease"/>
            <person name="Wu L."/>
            <person name="Ma J."/>
        </authorList>
    </citation>
    <scope>NUCLEOTIDE SEQUENCE [LARGE SCALE GENOMIC DNA]</scope>
    <source>
        <strain evidence="4">CGMCC 1.15942</strain>
    </source>
</reference>
<evidence type="ECO:0000313" key="3">
    <source>
        <dbReference type="EMBL" id="GGD03150.1"/>
    </source>
</evidence>
<evidence type="ECO:0000259" key="2">
    <source>
        <dbReference type="PROSITE" id="PS50943"/>
    </source>
</evidence>
<proteinExistence type="predicted"/>
<dbReference type="PANTHER" id="PTHR46558">
    <property type="entry name" value="TRACRIPTIONAL REGULATORY PROTEIN-RELATED-RELATED"/>
    <property type="match status" value="1"/>
</dbReference>
<evidence type="ECO:0000256" key="1">
    <source>
        <dbReference type="ARBA" id="ARBA00023125"/>
    </source>
</evidence>
<dbReference type="EMBL" id="BMKI01000015">
    <property type="protein sequence ID" value="GGD03150.1"/>
    <property type="molecule type" value="Genomic_DNA"/>
</dbReference>
<dbReference type="SMART" id="SM00530">
    <property type="entry name" value="HTH_XRE"/>
    <property type="match status" value="1"/>
</dbReference>
<name>A0ABQ1PSX6_9ENTE</name>
<dbReference type="PANTHER" id="PTHR46558:SF11">
    <property type="entry name" value="HTH-TYPE TRANSCRIPTIONAL REGULATOR XRE"/>
    <property type="match status" value="1"/>
</dbReference>
<dbReference type="InterPro" id="IPR001387">
    <property type="entry name" value="Cro/C1-type_HTH"/>
</dbReference>
<accession>A0ABQ1PSX6</accession>
<dbReference type="RefSeq" id="WP_088271989.1">
    <property type="nucleotide sequence ID" value="NZ_BMKI01000015.1"/>
</dbReference>
<keyword evidence="4" id="KW-1185">Reference proteome</keyword>
<dbReference type="Proteomes" id="UP000630615">
    <property type="component" value="Unassembled WGS sequence"/>
</dbReference>
<dbReference type="Gene3D" id="1.10.260.40">
    <property type="entry name" value="lambda repressor-like DNA-binding domains"/>
    <property type="match status" value="1"/>
</dbReference>
<dbReference type="Pfam" id="PF01381">
    <property type="entry name" value="HTH_3"/>
    <property type="match status" value="1"/>
</dbReference>
<sequence>MSIGANIKYLRKQHKLKQVELAELMNVNGPNISNWESNRIEPPLSKMRALSDYFNVSLDLLAYGEPKDFNVQNYYGIKDYGIEARKVFQSLDSEEQDKLLRSMYEARIQHNRKNRRETAFTQQQQAATLLFSENIVLKEFGKYIQRYLETYDEIHDPVTRQLLIDTTMYLSEGKEQSNDFVTLLRDITEKIFAVSALQFAYDKDNLTIEKMSKQFRLDPDFIEYALKYYADTKGAIFEYKNLIINLSALIIADEESIKNTKISILPK</sequence>
<evidence type="ECO:0000313" key="4">
    <source>
        <dbReference type="Proteomes" id="UP000630615"/>
    </source>
</evidence>
<organism evidence="3 4">
    <name type="scientific">Enterococcus wangshanyuanii</name>
    <dbReference type="NCBI Taxonomy" id="2005703"/>
    <lineage>
        <taxon>Bacteria</taxon>
        <taxon>Bacillati</taxon>
        <taxon>Bacillota</taxon>
        <taxon>Bacilli</taxon>
        <taxon>Lactobacillales</taxon>
        <taxon>Enterococcaceae</taxon>
        <taxon>Enterococcus</taxon>
    </lineage>
</organism>
<comment type="caution">
    <text evidence="3">The sequence shown here is derived from an EMBL/GenBank/DDBJ whole genome shotgun (WGS) entry which is preliminary data.</text>
</comment>
<feature type="domain" description="HTH cro/C1-type" evidence="2">
    <location>
        <begin position="7"/>
        <end position="61"/>
    </location>
</feature>
<protein>
    <recommendedName>
        <fullName evidence="2">HTH cro/C1-type domain-containing protein</fullName>
    </recommendedName>
</protein>
<dbReference type="PROSITE" id="PS50943">
    <property type="entry name" value="HTH_CROC1"/>
    <property type="match status" value="1"/>
</dbReference>
<dbReference type="SUPFAM" id="SSF47413">
    <property type="entry name" value="lambda repressor-like DNA-binding domains"/>
    <property type="match status" value="1"/>
</dbReference>